<feature type="region of interest" description="Disordered" evidence="1">
    <location>
        <begin position="1"/>
        <end position="36"/>
    </location>
</feature>
<dbReference type="InterPro" id="IPR009359">
    <property type="entry name" value="PaaB"/>
</dbReference>
<dbReference type="AlphaFoldDB" id="A0A1G9YN62"/>
<dbReference type="Gene3D" id="3.10.20.520">
    <property type="entry name" value="Phenylacetic acid degradation B"/>
    <property type="match status" value="1"/>
</dbReference>
<name>A0A1G9YN62_9EURY</name>
<proteinExistence type="predicted"/>
<dbReference type="RefSeq" id="WP_089699369.1">
    <property type="nucleotide sequence ID" value="NZ_FNHL01000005.1"/>
</dbReference>
<sequence>MAEEGQRSKLDERPRSATEREWETFVRESESDPLRHVGSVTAPTAEVAHEQASTLFGRFATDIWVCPATEVSRFSTETLGGEPGGSERGADTETNADAAPDGGCRR</sequence>
<feature type="region of interest" description="Disordered" evidence="1">
    <location>
        <begin position="74"/>
        <end position="106"/>
    </location>
</feature>
<protein>
    <submittedName>
        <fullName evidence="2">RSAM-partnered protein, Htur_1727 family</fullName>
    </submittedName>
</protein>
<dbReference type="STRING" id="660521.SAMN04487949_3387"/>
<dbReference type="InterPro" id="IPR023976">
    <property type="entry name" value="CHP04031_Htur1727"/>
</dbReference>
<dbReference type="Proteomes" id="UP000199451">
    <property type="component" value="Unassembled WGS sequence"/>
</dbReference>
<feature type="compositionally biased region" description="Basic and acidic residues" evidence="1">
    <location>
        <begin position="1"/>
        <end position="35"/>
    </location>
</feature>
<evidence type="ECO:0000313" key="2">
    <source>
        <dbReference type="EMBL" id="SDN10608.1"/>
    </source>
</evidence>
<evidence type="ECO:0000256" key="1">
    <source>
        <dbReference type="SAM" id="MobiDB-lite"/>
    </source>
</evidence>
<dbReference type="OrthoDB" id="168567at2157"/>
<dbReference type="NCBIfam" id="TIGR04031">
    <property type="entry name" value="Htur_1727_fam"/>
    <property type="match status" value="1"/>
</dbReference>
<dbReference type="EMBL" id="FNHL01000005">
    <property type="protein sequence ID" value="SDN10608.1"/>
    <property type="molecule type" value="Genomic_DNA"/>
</dbReference>
<organism evidence="2 3">
    <name type="scientific">Halogranum gelatinilyticum</name>
    <dbReference type="NCBI Taxonomy" id="660521"/>
    <lineage>
        <taxon>Archaea</taxon>
        <taxon>Methanobacteriati</taxon>
        <taxon>Methanobacteriota</taxon>
        <taxon>Stenosarchaea group</taxon>
        <taxon>Halobacteria</taxon>
        <taxon>Halobacteriales</taxon>
        <taxon>Haloferacaceae</taxon>
    </lineage>
</organism>
<dbReference type="Pfam" id="PF06243">
    <property type="entry name" value="PaaB"/>
    <property type="match status" value="1"/>
</dbReference>
<gene>
    <name evidence="2" type="ORF">SAMN04487949_3387</name>
</gene>
<evidence type="ECO:0000313" key="3">
    <source>
        <dbReference type="Proteomes" id="UP000199451"/>
    </source>
</evidence>
<reference evidence="3" key="1">
    <citation type="submission" date="2016-10" db="EMBL/GenBank/DDBJ databases">
        <authorList>
            <person name="Varghese N."/>
            <person name="Submissions S."/>
        </authorList>
    </citation>
    <scope>NUCLEOTIDE SEQUENCE [LARGE SCALE GENOMIC DNA]</scope>
    <source>
        <strain evidence="3">CGMCC 1.10119</strain>
    </source>
</reference>
<keyword evidence="3" id="KW-1185">Reference proteome</keyword>
<accession>A0A1G9YN62</accession>
<dbReference type="InterPro" id="IPR038693">
    <property type="entry name" value="PaaB_sf"/>
</dbReference>